<accession>A0A9P6DA87</accession>
<keyword evidence="2" id="KW-1185">Reference proteome</keyword>
<sequence>MNMNMQTKEKRDGDGDAANRRGRTYRVHCEVDAPHTLSPSRLSSNGDPMQTLDDRSVCVSERGCPVSLVGMLVGSTSIRHPSKSRVYEGMYERTTATTSADARLRIARACAMEGISRYNMDMRRRRGNLRRMRWRQTADKRARMGGAGG</sequence>
<evidence type="ECO:0000313" key="1">
    <source>
        <dbReference type="EMBL" id="KAF9488410.1"/>
    </source>
</evidence>
<evidence type="ECO:0000313" key="2">
    <source>
        <dbReference type="Proteomes" id="UP000807025"/>
    </source>
</evidence>
<name>A0A9P6DA87_PLEER</name>
<organism evidence="1 2">
    <name type="scientific">Pleurotus eryngii</name>
    <name type="common">Boletus of the steppes</name>
    <dbReference type="NCBI Taxonomy" id="5323"/>
    <lineage>
        <taxon>Eukaryota</taxon>
        <taxon>Fungi</taxon>
        <taxon>Dikarya</taxon>
        <taxon>Basidiomycota</taxon>
        <taxon>Agaricomycotina</taxon>
        <taxon>Agaricomycetes</taxon>
        <taxon>Agaricomycetidae</taxon>
        <taxon>Agaricales</taxon>
        <taxon>Pleurotineae</taxon>
        <taxon>Pleurotaceae</taxon>
        <taxon>Pleurotus</taxon>
    </lineage>
</organism>
<reference evidence="1" key="1">
    <citation type="submission" date="2020-11" db="EMBL/GenBank/DDBJ databases">
        <authorList>
            <consortium name="DOE Joint Genome Institute"/>
            <person name="Ahrendt S."/>
            <person name="Riley R."/>
            <person name="Andreopoulos W."/>
            <person name="Labutti K."/>
            <person name="Pangilinan J."/>
            <person name="Ruiz-Duenas F.J."/>
            <person name="Barrasa J.M."/>
            <person name="Sanchez-Garcia M."/>
            <person name="Camarero S."/>
            <person name="Miyauchi S."/>
            <person name="Serrano A."/>
            <person name="Linde D."/>
            <person name="Babiker R."/>
            <person name="Drula E."/>
            <person name="Ayuso-Fernandez I."/>
            <person name="Pacheco R."/>
            <person name="Padilla G."/>
            <person name="Ferreira P."/>
            <person name="Barriuso J."/>
            <person name="Kellner H."/>
            <person name="Castanera R."/>
            <person name="Alfaro M."/>
            <person name="Ramirez L."/>
            <person name="Pisabarro A.G."/>
            <person name="Kuo A."/>
            <person name="Tritt A."/>
            <person name="Lipzen A."/>
            <person name="He G."/>
            <person name="Yan M."/>
            <person name="Ng V."/>
            <person name="Cullen D."/>
            <person name="Martin F."/>
            <person name="Rosso M.-N."/>
            <person name="Henrissat B."/>
            <person name="Hibbett D."/>
            <person name="Martinez A.T."/>
            <person name="Grigoriev I.V."/>
        </authorList>
    </citation>
    <scope>NUCLEOTIDE SEQUENCE</scope>
    <source>
        <strain evidence="1">ATCC 90797</strain>
    </source>
</reference>
<dbReference type="Proteomes" id="UP000807025">
    <property type="component" value="Unassembled WGS sequence"/>
</dbReference>
<comment type="caution">
    <text evidence="1">The sequence shown here is derived from an EMBL/GenBank/DDBJ whole genome shotgun (WGS) entry which is preliminary data.</text>
</comment>
<dbReference type="EMBL" id="MU154714">
    <property type="protein sequence ID" value="KAF9488410.1"/>
    <property type="molecule type" value="Genomic_DNA"/>
</dbReference>
<dbReference type="AlphaFoldDB" id="A0A9P6DA87"/>
<proteinExistence type="predicted"/>
<gene>
    <name evidence="1" type="ORF">BDN71DRAFT_461680</name>
</gene>
<protein>
    <submittedName>
        <fullName evidence="1">Uncharacterized protein</fullName>
    </submittedName>
</protein>